<feature type="non-terminal residue" evidence="2">
    <location>
        <position position="1"/>
    </location>
</feature>
<feature type="compositionally biased region" description="Pro residues" evidence="1">
    <location>
        <begin position="8"/>
        <end position="17"/>
    </location>
</feature>
<feature type="compositionally biased region" description="Basic and acidic residues" evidence="1">
    <location>
        <begin position="123"/>
        <end position="164"/>
    </location>
</feature>
<comment type="caution">
    <text evidence="2">The sequence shown here is derived from an EMBL/GenBank/DDBJ whole genome shotgun (WGS) entry which is preliminary data.</text>
</comment>
<proteinExistence type="predicted"/>
<reference evidence="3" key="1">
    <citation type="submission" date="2022-10" db="EMBL/GenBank/DDBJ databases">
        <title>Genome assembly of Pristionchus species.</title>
        <authorList>
            <person name="Yoshida K."/>
            <person name="Sommer R.J."/>
        </authorList>
    </citation>
    <scope>NUCLEOTIDE SEQUENCE [LARGE SCALE GENOMIC DNA]</scope>
    <source>
        <strain evidence="3">RS5460</strain>
    </source>
</reference>
<feature type="compositionally biased region" description="Pro residues" evidence="1">
    <location>
        <begin position="35"/>
        <end position="45"/>
    </location>
</feature>
<evidence type="ECO:0000313" key="3">
    <source>
        <dbReference type="Proteomes" id="UP001328107"/>
    </source>
</evidence>
<evidence type="ECO:0000256" key="1">
    <source>
        <dbReference type="SAM" id="MobiDB-lite"/>
    </source>
</evidence>
<organism evidence="2 3">
    <name type="scientific">Pristionchus mayeri</name>
    <dbReference type="NCBI Taxonomy" id="1317129"/>
    <lineage>
        <taxon>Eukaryota</taxon>
        <taxon>Metazoa</taxon>
        <taxon>Ecdysozoa</taxon>
        <taxon>Nematoda</taxon>
        <taxon>Chromadorea</taxon>
        <taxon>Rhabditida</taxon>
        <taxon>Rhabditina</taxon>
        <taxon>Diplogasteromorpha</taxon>
        <taxon>Diplogasteroidea</taxon>
        <taxon>Neodiplogasteridae</taxon>
        <taxon>Pristionchus</taxon>
    </lineage>
</organism>
<feature type="region of interest" description="Disordered" evidence="1">
    <location>
        <begin position="84"/>
        <end position="354"/>
    </location>
</feature>
<feature type="compositionally biased region" description="Pro residues" evidence="1">
    <location>
        <begin position="87"/>
        <end position="104"/>
    </location>
</feature>
<feature type="compositionally biased region" description="Basic and acidic residues" evidence="1">
    <location>
        <begin position="249"/>
        <end position="276"/>
    </location>
</feature>
<accession>A0AAN5CTW0</accession>
<dbReference type="Proteomes" id="UP001328107">
    <property type="component" value="Unassembled WGS sequence"/>
</dbReference>
<evidence type="ECO:0000313" key="2">
    <source>
        <dbReference type="EMBL" id="GMR50648.1"/>
    </source>
</evidence>
<sequence>GMSAHPDPNLPYAPPDTPGTAPQYHPEYQGGPVYNPAPPMHPYPPTQLVQYPGPPNSYPPGGYAVPPGVYPGPADGYYVDPYTGFPVPVPAPPPIPQQWAPPQPGYQEPRAEHQTPQFLAPLHGEEERLQREGNRSRDSRPEDRRYGTDGEKGGGEEQGRDRSHPVLRPMPAYNCSYEDERDERSVPRDRSHPVLRPMPAYNYSDEDESDSREVPPIQRGEGRSRYRNDDGHPDPPLSQEAARLSGMSLRERDAHEDRRERRQHESSYEDRSDAHRPRYSPPVDRGFGREEYRRGGEEYGGERGGEAVRHLDFSRDQGYGRDERGRDDRRGGNPYRDEDNNEEPLGYPMRLSTPADRTDERDVWAYLRQLDDARKRVRWQIIHILKNVRDKNFMADSYKRSMEFETIDAQSLGDLVQLGCGNDMELYEATKDYPMDKNSFLEFLKDMRKDGLIRLYTSRGQFTDASEEILVMDPYIKAPANFYIFED</sequence>
<protein>
    <submittedName>
        <fullName evidence="2">Uncharacterized protein</fullName>
    </submittedName>
</protein>
<gene>
    <name evidence="2" type="ORF">PMAYCL1PPCAC_20843</name>
</gene>
<dbReference type="EMBL" id="BTRK01000004">
    <property type="protein sequence ID" value="GMR50648.1"/>
    <property type="molecule type" value="Genomic_DNA"/>
</dbReference>
<feature type="region of interest" description="Disordered" evidence="1">
    <location>
        <begin position="1"/>
        <end position="58"/>
    </location>
</feature>
<keyword evidence="3" id="KW-1185">Reference proteome</keyword>
<feature type="compositionally biased region" description="Basic and acidic residues" evidence="1">
    <location>
        <begin position="182"/>
        <end position="192"/>
    </location>
</feature>
<feature type="compositionally biased region" description="Basic and acidic residues" evidence="1">
    <location>
        <begin position="286"/>
        <end position="338"/>
    </location>
</feature>
<feature type="compositionally biased region" description="Basic and acidic residues" evidence="1">
    <location>
        <begin position="220"/>
        <end position="233"/>
    </location>
</feature>
<dbReference type="AlphaFoldDB" id="A0AAN5CTW0"/>
<name>A0AAN5CTW0_9BILA</name>